<feature type="region of interest" description="Disordered" evidence="7">
    <location>
        <begin position="411"/>
        <end position="438"/>
    </location>
</feature>
<feature type="transmembrane region" description="Helical" evidence="8">
    <location>
        <begin position="776"/>
        <end position="798"/>
    </location>
</feature>
<evidence type="ECO:0000259" key="9">
    <source>
        <dbReference type="PROSITE" id="PS50067"/>
    </source>
</evidence>
<name>A0A0U1LL87_TALIS</name>
<dbReference type="InterPro" id="IPR001752">
    <property type="entry name" value="Kinesin_motor_dom"/>
</dbReference>
<reference evidence="11 12" key="1">
    <citation type="submission" date="2015-04" db="EMBL/GenBank/DDBJ databases">
        <authorList>
            <person name="Syromyatnikov M.Y."/>
            <person name="Popov V.N."/>
        </authorList>
    </citation>
    <scope>NUCLEOTIDE SEQUENCE [LARGE SCALE GENOMIC DNA]</scope>
    <source>
        <strain evidence="11">WF-38-12</strain>
    </source>
</reference>
<feature type="transmembrane region" description="Helical" evidence="8">
    <location>
        <begin position="656"/>
        <end position="675"/>
    </location>
</feature>
<feature type="binding site" evidence="6">
    <location>
        <begin position="119"/>
        <end position="126"/>
    </location>
    <ligand>
        <name>ATP</name>
        <dbReference type="ChEBI" id="CHEBI:30616"/>
    </ligand>
</feature>
<dbReference type="PROSITE" id="PS50067">
    <property type="entry name" value="KINESIN_MOTOR_2"/>
    <property type="match status" value="1"/>
</dbReference>
<dbReference type="InterPro" id="IPR027417">
    <property type="entry name" value="P-loop_NTPase"/>
</dbReference>
<keyword evidence="6" id="KW-0067">ATP-binding</keyword>
<dbReference type="PRINTS" id="PR00380">
    <property type="entry name" value="KINESINHEAVY"/>
</dbReference>
<dbReference type="InterPro" id="IPR036961">
    <property type="entry name" value="Kinesin_motor_dom_sf"/>
</dbReference>
<evidence type="ECO:0000256" key="7">
    <source>
        <dbReference type="SAM" id="MobiDB-lite"/>
    </source>
</evidence>
<organism evidence="11 12">
    <name type="scientific">Talaromyces islandicus</name>
    <name type="common">Penicillium islandicum</name>
    <dbReference type="NCBI Taxonomy" id="28573"/>
    <lineage>
        <taxon>Eukaryota</taxon>
        <taxon>Fungi</taxon>
        <taxon>Dikarya</taxon>
        <taxon>Ascomycota</taxon>
        <taxon>Pezizomycotina</taxon>
        <taxon>Eurotiomycetes</taxon>
        <taxon>Eurotiomycetidae</taxon>
        <taxon>Eurotiales</taxon>
        <taxon>Trichocomaceae</taxon>
        <taxon>Talaromyces</taxon>
        <taxon>Talaromyces sect. Islandici</taxon>
    </lineage>
</organism>
<keyword evidence="6" id="KW-0547">Nucleotide-binding</keyword>
<comment type="similarity">
    <text evidence="6">Belongs to the TRAFAC class myosin-kinesin ATPase superfamily. Kinesin family.</text>
</comment>
<comment type="subcellular location">
    <subcellularLocation>
        <location evidence="1">Membrane</location>
        <topology evidence="1">Multi-pass membrane protein</topology>
    </subcellularLocation>
</comment>
<dbReference type="InterPro" id="IPR036259">
    <property type="entry name" value="MFS_trans_sf"/>
</dbReference>
<sequence length="1051" mass="115867">MVQAFNTTPVSQARDYATETTSPEMIVSARIRHLLDEDIAAGFPCAVYPRSAHTGEAGVVDIHDLYNHPRGRPILKSFKYKVDRLFNSQATTEEIYENAVEHLVPFSWNGGIGTLFAYGQTGSGKTFTVSHLENLVIASSMDGSHEGEREMYITIIDLAGNSAYDLLGSRKPISILEDSFGVTQLAGANEHLVKDRDEVMNLIERAASFRRTAPTLRNDASSRSHGICRIRIGNPATDSDGLLYLVDLAGSEAARDVAVHGADRMREAREINMSLSVLKDCIRGKVESDAITLSKIPNSKQKKPRVPLADLSPSKNTLRYAEMLRVLIPTRKRESYPMAPIAWTNAQVKDWIIKNSGVPPIDSAALAPTESGAQLLRLPVVDFERRCLKTPGVSTQQAKAFRSKLWQMHVDSQRPGDKHNAQSNSNGSPPSSRGSNTTAAEIPFKERIRPGMVVSWNEPPGYNPKIDIPGDIKLAAVLCPVDAVQGTAKGALEQALDLTVRDKAANGADYGTQYLCAVITPGQTADAYELNLWRQVLIDVSMMESEVILEYDAEEEEATMETVEKVDPSCHIELSTAGLEGVDAEVQAMSVEFASRGADWHKTTTKKLLRKIDLHLLPWVVLMYLTNFLDRNALAQARLGTLEQDLGLKGTEYNTITSILFIGYILLQLPSNLLLTRVRPSFYLCGTMALWGMISALQSTTQSFVGELICRLFLGAAEAPFFSGCIFLMSSWYRAHELAHRIGLLYAGVALANMFGGLIAAGVLGDMHGDRGLAAWRWLFIIEGSATSAIAVVAMWIMPNYPSTTRWLSPEQRHYAEWRLAQDAAGEVDDRYAISPMKAVKMAFKDWRLYMFMIMHHLNLLAQSFTYFFPTIVQSLGYPNITTLLLTVPVWFATFLVVLIVSYHSSRTQERSMHIAACMIVGAIGNIIVISTGNTGARMFAMYLIPIGVLPPFQIILAWITSSFARPLAKRSVVVAICGMFGNSASIYGSYLYPSSDGPRYVPAGITLASVCAACAGMAIIIRFVLRAENRKMDQEDERNGVVIKGYRYIL</sequence>
<evidence type="ECO:0000256" key="2">
    <source>
        <dbReference type="ARBA" id="ARBA00022448"/>
    </source>
</evidence>
<feature type="transmembrane region" description="Helical" evidence="8">
    <location>
        <begin position="1005"/>
        <end position="1026"/>
    </location>
</feature>
<feature type="transmembrane region" description="Helical" evidence="8">
    <location>
        <begin position="847"/>
        <end position="869"/>
    </location>
</feature>
<evidence type="ECO:0000259" key="10">
    <source>
        <dbReference type="PROSITE" id="PS50850"/>
    </source>
</evidence>
<feature type="transmembrane region" description="Helical" evidence="8">
    <location>
        <begin position="682"/>
        <end position="700"/>
    </location>
</feature>
<evidence type="ECO:0000313" key="11">
    <source>
        <dbReference type="EMBL" id="CRG83542.1"/>
    </source>
</evidence>
<dbReference type="EMBL" id="CVMT01000001">
    <property type="protein sequence ID" value="CRG83542.1"/>
    <property type="molecule type" value="Genomic_DNA"/>
</dbReference>
<accession>A0A0U1LL87</accession>
<dbReference type="PANTHER" id="PTHR43791">
    <property type="entry name" value="PERMEASE-RELATED"/>
    <property type="match status" value="1"/>
</dbReference>
<evidence type="ECO:0000256" key="1">
    <source>
        <dbReference type="ARBA" id="ARBA00004141"/>
    </source>
</evidence>
<feature type="transmembrane region" description="Helical" evidence="8">
    <location>
        <begin position="881"/>
        <end position="903"/>
    </location>
</feature>
<dbReference type="GO" id="GO:0022857">
    <property type="term" value="F:transmembrane transporter activity"/>
    <property type="evidence" value="ECO:0007669"/>
    <property type="project" value="InterPro"/>
</dbReference>
<dbReference type="Proteomes" id="UP000054383">
    <property type="component" value="Unassembled WGS sequence"/>
</dbReference>
<feature type="compositionally biased region" description="Low complexity" evidence="7">
    <location>
        <begin position="423"/>
        <end position="436"/>
    </location>
</feature>
<evidence type="ECO:0000256" key="4">
    <source>
        <dbReference type="ARBA" id="ARBA00022989"/>
    </source>
</evidence>
<keyword evidence="12" id="KW-1185">Reference proteome</keyword>
<dbReference type="GO" id="GO:0007018">
    <property type="term" value="P:microtubule-based movement"/>
    <property type="evidence" value="ECO:0007669"/>
    <property type="project" value="InterPro"/>
</dbReference>
<feature type="transmembrane region" description="Helical" evidence="8">
    <location>
        <begin position="915"/>
        <end position="934"/>
    </location>
</feature>
<dbReference type="InterPro" id="IPR020846">
    <property type="entry name" value="MFS_dom"/>
</dbReference>
<dbReference type="GO" id="GO:0016020">
    <property type="term" value="C:membrane"/>
    <property type="evidence" value="ECO:0007669"/>
    <property type="project" value="UniProtKB-SubCell"/>
</dbReference>
<feature type="domain" description="Major facilitator superfamily (MFS) profile" evidence="10">
    <location>
        <begin position="616"/>
        <end position="1031"/>
    </location>
</feature>
<dbReference type="GO" id="GO:0008017">
    <property type="term" value="F:microtubule binding"/>
    <property type="evidence" value="ECO:0007669"/>
    <property type="project" value="InterPro"/>
</dbReference>
<feature type="transmembrane region" description="Helical" evidence="8">
    <location>
        <begin position="940"/>
        <end position="961"/>
    </location>
</feature>
<keyword evidence="5 8" id="KW-0472">Membrane</keyword>
<keyword evidence="4 8" id="KW-1133">Transmembrane helix</keyword>
<proteinExistence type="inferred from homology"/>
<feature type="transmembrane region" description="Helical" evidence="8">
    <location>
        <begin position="712"/>
        <end position="732"/>
    </location>
</feature>
<evidence type="ECO:0000256" key="3">
    <source>
        <dbReference type="ARBA" id="ARBA00022692"/>
    </source>
</evidence>
<dbReference type="SUPFAM" id="SSF52540">
    <property type="entry name" value="P-loop containing nucleoside triphosphate hydrolases"/>
    <property type="match status" value="1"/>
</dbReference>
<gene>
    <name evidence="11" type="ORF">PISL3812_00894</name>
</gene>
<keyword evidence="3 8" id="KW-0812">Transmembrane</keyword>
<dbReference type="PROSITE" id="PS50850">
    <property type="entry name" value="MFS"/>
    <property type="match status" value="1"/>
</dbReference>
<feature type="domain" description="Kinesin motor" evidence="9">
    <location>
        <begin position="24"/>
        <end position="283"/>
    </location>
</feature>
<feature type="compositionally biased region" description="Basic and acidic residues" evidence="7">
    <location>
        <begin position="411"/>
        <end position="420"/>
    </location>
</feature>
<dbReference type="Pfam" id="PF00225">
    <property type="entry name" value="Kinesin"/>
    <property type="match status" value="1"/>
</dbReference>
<keyword evidence="6" id="KW-0505">Motor protein</keyword>
<feature type="transmembrane region" description="Helical" evidence="8">
    <location>
        <begin position="973"/>
        <end position="993"/>
    </location>
</feature>
<protein>
    <submittedName>
        <fullName evidence="11">Putative transporter C1683,12</fullName>
    </submittedName>
</protein>
<dbReference type="SMART" id="SM00129">
    <property type="entry name" value="KISc"/>
    <property type="match status" value="1"/>
</dbReference>
<dbReference type="AlphaFoldDB" id="A0A0U1LL87"/>
<feature type="transmembrane region" description="Helical" evidence="8">
    <location>
        <begin position="744"/>
        <end position="764"/>
    </location>
</feature>
<dbReference type="GO" id="GO:0005524">
    <property type="term" value="F:ATP binding"/>
    <property type="evidence" value="ECO:0007669"/>
    <property type="project" value="UniProtKB-UniRule"/>
</dbReference>
<keyword evidence="2" id="KW-0813">Transport</keyword>
<evidence type="ECO:0000256" key="8">
    <source>
        <dbReference type="SAM" id="Phobius"/>
    </source>
</evidence>
<dbReference type="FunFam" id="1.20.1250.20:FF:000057">
    <property type="entry name" value="MFS general substrate transporter"/>
    <property type="match status" value="1"/>
</dbReference>
<dbReference type="Pfam" id="PF07690">
    <property type="entry name" value="MFS_1"/>
    <property type="match status" value="1"/>
</dbReference>
<dbReference type="FunFam" id="1.20.1250.20:FF:000013">
    <property type="entry name" value="MFS general substrate transporter"/>
    <property type="match status" value="1"/>
</dbReference>
<dbReference type="SUPFAM" id="SSF103473">
    <property type="entry name" value="MFS general substrate transporter"/>
    <property type="match status" value="1"/>
</dbReference>
<evidence type="ECO:0000313" key="12">
    <source>
        <dbReference type="Proteomes" id="UP000054383"/>
    </source>
</evidence>
<evidence type="ECO:0000256" key="5">
    <source>
        <dbReference type="ARBA" id="ARBA00023136"/>
    </source>
</evidence>
<dbReference type="Gene3D" id="1.20.1250.20">
    <property type="entry name" value="MFS general substrate transporter like domains"/>
    <property type="match status" value="1"/>
</dbReference>
<evidence type="ECO:0000256" key="6">
    <source>
        <dbReference type="PROSITE-ProRule" id="PRU00283"/>
    </source>
</evidence>
<dbReference type="PANTHER" id="PTHR43791:SF20">
    <property type="entry name" value="TRANSPORTER, PUTATIVE (AFU_ORTHOLOGUE AFUA_3G14670)-RELATED"/>
    <property type="match status" value="1"/>
</dbReference>
<dbReference type="OrthoDB" id="3176171at2759"/>
<dbReference type="GO" id="GO:0003777">
    <property type="term" value="F:microtubule motor activity"/>
    <property type="evidence" value="ECO:0007669"/>
    <property type="project" value="InterPro"/>
</dbReference>
<dbReference type="Gene3D" id="3.40.850.10">
    <property type="entry name" value="Kinesin motor domain"/>
    <property type="match status" value="1"/>
</dbReference>
<dbReference type="InterPro" id="IPR011701">
    <property type="entry name" value="MFS"/>
</dbReference>